<name>A0A1B2ICI2_9CAUD</name>
<proteinExistence type="predicted"/>
<accession>A0A1B2ICI2</accession>
<keyword evidence="1" id="KW-1133">Transmembrane helix</keyword>
<dbReference type="KEGG" id="vg:29061731"/>
<dbReference type="RefSeq" id="YP_009278440.1">
    <property type="nucleotide sequence ID" value="NC_031007.1"/>
</dbReference>
<protein>
    <submittedName>
        <fullName evidence="2">Uncharacterized protein</fullName>
    </submittedName>
</protein>
<keyword evidence="1" id="KW-0812">Transmembrane</keyword>
<dbReference type="Proteomes" id="UP000201594">
    <property type="component" value="Segment"/>
</dbReference>
<dbReference type="GeneID" id="29061731"/>
<gene>
    <name evidence="2" type="ORF">EARLPHILLIPIV_128</name>
</gene>
<reference evidence="3" key="1">
    <citation type="submission" date="2016-06" db="EMBL/GenBank/DDBJ databases">
        <authorList>
            <person name="Berg J.A."/>
            <person name="Buchanan A.L."/>
            <person name="Choi M.C."/>
            <person name="Sharma R."/>
            <person name="Tatlow P."/>
            <person name="Allen R.C."/>
            <person name="Bloomfield T.J."/>
            <person name="Buhler B."/>
            <person name="Bybee R.N."/>
            <person name="Duncan S."/>
            <person name="Fuhriman D.A."/>
            <person name="Harris N."/>
            <person name="Hilton J.A."/>
            <person name="Hurst E."/>
            <person name="James B.D."/>
            <person name="Knabe B.K."/>
            <person name="Pollock S.V."/>
            <person name="Ririe D.B."/>
            <person name="Rogers S.L."/>
            <person name="Stephenson M.B."/>
            <person name="Thompson S.E."/>
            <person name="Usher B.K."/>
            <person name="Ward A.T."/>
            <person name="Webb C.J."/>
            <person name="Wells M.J."/>
            <person name="Wright C.K."/>
            <person name="Breakwell D.P."/>
            <person name="Hope S."/>
            <person name="Grose J.H."/>
        </authorList>
    </citation>
    <scope>NUCLEOTIDE SEQUENCE [LARGE SCALE GENOMIC DNA]</scope>
</reference>
<feature type="transmembrane region" description="Helical" evidence="1">
    <location>
        <begin position="12"/>
        <end position="36"/>
    </location>
</feature>
<dbReference type="EMBL" id="KX397367">
    <property type="protein sequence ID" value="ANZ48977.1"/>
    <property type="molecule type" value="Genomic_DNA"/>
</dbReference>
<organism evidence="2 3">
    <name type="scientific">Erwinia phage vB_EamM_EarlPhillipIV</name>
    <dbReference type="NCBI Taxonomy" id="1883372"/>
    <lineage>
        <taxon>Viruses</taxon>
        <taxon>Duplodnaviria</taxon>
        <taxon>Heunggongvirae</taxon>
        <taxon>Uroviricota</taxon>
        <taxon>Caudoviricetes</taxon>
        <taxon>Chimalliviridae</taxon>
        <taxon>Derbicusvirus</taxon>
        <taxon>Derbicusvirus derbicus</taxon>
    </lineage>
</organism>
<sequence length="37" mass="3899">MRTVKLLIKAGAYTVGSAAVAVGSAFCVYLLSYYVIV</sequence>
<evidence type="ECO:0000313" key="2">
    <source>
        <dbReference type="EMBL" id="ANZ48977.1"/>
    </source>
</evidence>
<keyword evidence="1" id="KW-0472">Membrane</keyword>
<evidence type="ECO:0000256" key="1">
    <source>
        <dbReference type="SAM" id="Phobius"/>
    </source>
</evidence>
<evidence type="ECO:0000313" key="3">
    <source>
        <dbReference type="Proteomes" id="UP000201594"/>
    </source>
</evidence>